<evidence type="ECO:0000313" key="9">
    <source>
        <dbReference type="EMBL" id="MBA2133096.1"/>
    </source>
</evidence>
<dbReference type="GO" id="GO:0005886">
    <property type="term" value="C:plasma membrane"/>
    <property type="evidence" value="ECO:0007669"/>
    <property type="project" value="UniProtKB-SubCell"/>
</dbReference>
<evidence type="ECO:0000256" key="6">
    <source>
        <dbReference type="ARBA" id="ARBA00023136"/>
    </source>
</evidence>
<organism evidence="9 10">
    <name type="scientific">Capillibacterium thermochitinicola</name>
    <dbReference type="NCBI Taxonomy" id="2699427"/>
    <lineage>
        <taxon>Bacteria</taxon>
        <taxon>Bacillati</taxon>
        <taxon>Bacillota</taxon>
        <taxon>Capillibacterium</taxon>
    </lineage>
</organism>
<dbReference type="GO" id="GO:0055085">
    <property type="term" value="P:transmembrane transport"/>
    <property type="evidence" value="ECO:0007669"/>
    <property type="project" value="InterPro"/>
</dbReference>
<dbReference type="InterPro" id="IPR000515">
    <property type="entry name" value="MetI-like"/>
</dbReference>
<keyword evidence="3" id="KW-1003">Cell membrane</keyword>
<keyword evidence="10" id="KW-1185">Reference proteome</keyword>
<keyword evidence="2 7" id="KW-0813">Transport</keyword>
<keyword evidence="4 7" id="KW-0812">Transmembrane</keyword>
<evidence type="ECO:0000256" key="4">
    <source>
        <dbReference type="ARBA" id="ARBA00022692"/>
    </source>
</evidence>
<evidence type="ECO:0000256" key="3">
    <source>
        <dbReference type="ARBA" id="ARBA00022475"/>
    </source>
</evidence>
<protein>
    <submittedName>
        <fullName evidence="9">ABC transporter permease subunit</fullName>
    </submittedName>
</protein>
<dbReference type="PANTHER" id="PTHR30151:SF0">
    <property type="entry name" value="ABC TRANSPORTER PERMEASE PROTEIN MJ0413-RELATED"/>
    <property type="match status" value="1"/>
</dbReference>
<dbReference type="Gene3D" id="1.10.3720.10">
    <property type="entry name" value="MetI-like"/>
    <property type="match status" value="1"/>
</dbReference>
<evidence type="ECO:0000259" key="8">
    <source>
        <dbReference type="PROSITE" id="PS50928"/>
    </source>
</evidence>
<feature type="transmembrane region" description="Helical" evidence="7">
    <location>
        <begin position="221"/>
        <end position="239"/>
    </location>
</feature>
<feature type="transmembrane region" description="Helical" evidence="7">
    <location>
        <begin position="122"/>
        <end position="143"/>
    </location>
</feature>
<dbReference type="InterPro" id="IPR035906">
    <property type="entry name" value="MetI-like_sf"/>
</dbReference>
<dbReference type="AlphaFoldDB" id="A0A8J6LIV9"/>
<name>A0A8J6LIV9_9FIRM</name>
<reference evidence="9" key="1">
    <citation type="submission" date="2020-06" db="EMBL/GenBank/DDBJ databases">
        <title>Novel chitinolytic bacterium.</title>
        <authorList>
            <person name="Ungkulpasvich U."/>
            <person name="Kosugi A."/>
            <person name="Uke A."/>
        </authorList>
    </citation>
    <scope>NUCLEOTIDE SEQUENCE</scope>
    <source>
        <strain evidence="9">UUS1-1</strain>
    </source>
</reference>
<evidence type="ECO:0000313" key="10">
    <source>
        <dbReference type="Proteomes" id="UP000657177"/>
    </source>
</evidence>
<evidence type="ECO:0000256" key="5">
    <source>
        <dbReference type="ARBA" id="ARBA00022989"/>
    </source>
</evidence>
<evidence type="ECO:0000256" key="1">
    <source>
        <dbReference type="ARBA" id="ARBA00004651"/>
    </source>
</evidence>
<dbReference type="PANTHER" id="PTHR30151">
    <property type="entry name" value="ALKANE SULFONATE ABC TRANSPORTER-RELATED, MEMBRANE SUBUNIT"/>
    <property type="match status" value="1"/>
</dbReference>
<comment type="subcellular location">
    <subcellularLocation>
        <location evidence="1 7">Cell membrane</location>
        <topology evidence="1 7">Multi-pass membrane protein</topology>
    </subcellularLocation>
</comment>
<keyword evidence="5 7" id="KW-1133">Transmembrane helix</keyword>
<dbReference type="Proteomes" id="UP000657177">
    <property type="component" value="Unassembled WGS sequence"/>
</dbReference>
<keyword evidence="6 7" id="KW-0472">Membrane</keyword>
<dbReference type="PROSITE" id="PS50928">
    <property type="entry name" value="ABC_TM1"/>
    <property type="match status" value="1"/>
</dbReference>
<comment type="similarity">
    <text evidence="7">Belongs to the binding-protein-dependent transport system permease family.</text>
</comment>
<dbReference type="RefSeq" id="WP_181339553.1">
    <property type="nucleotide sequence ID" value="NZ_JAAKDE010000012.1"/>
</dbReference>
<comment type="caution">
    <text evidence="9">The sequence shown here is derived from an EMBL/GenBank/DDBJ whole genome shotgun (WGS) entry which is preliminary data.</text>
</comment>
<accession>A0A8J6LIV9</accession>
<dbReference type="SUPFAM" id="SSF161098">
    <property type="entry name" value="MetI-like"/>
    <property type="match status" value="1"/>
</dbReference>
<feature type="transmembrane region" description="Helical" evidence="7">
    <location>
        <begin position="66"/>
        <end position="86"/>
    </location>
</feature>
<feature type="transmembrane region" description="Helical" evidence="7">
    <location>
        <begin position="93"/>
        <end position="116"/>
    </location>
</feature>
<gene>
    <name evidence="9" type="ORF">G5B42_06010</name>
</gene>
<evidence type="ECO:0000256" key="2">
    <source>
        <dbReference type="ARBA" id="ARBA00022448"/>
    </source>
</evidence>
<proteinExistence type="inferred from homology"/>
<dbReference type="Pfam" id="PF00528">
    <property type="entry name" value="BPD_transp_1"/>
    <property type="match status" value="1"/>
</dbReference>
<feature type="transmembrane region" description="Helical" evidence="7">
    <location>
        <begin position="164"/>
        <end position="189"/>
    </location>
</feature>
<evidence type="ECO:0000256" key="7">
    <source>
        <dbReference type="RuleBase" id="RU363032"/>
    </source>
</evidence>
<feature type="domain" description="ABC transmembrane type-1" evidence="8">
    <location>
        <begin position="59"/>
        <end position="239"/>
    </location>
</feature>
<dbReference type="EMBL" id="JAAKDE010000012">
    <property type="protein sequence ID" value="MBA2133096.1"/>
    <property type="molecule type" value="Genomic_DNA"/>
</dbReference>
<sequence>MKVSIYKNKVITVGSLLTLFVVWSLAARWVGKEIILPNPVVTLNQLCRLLTSGGFWAHLSATLSRGLAGFGLSFLAGLFLGLLSGLHPGFQTFFHLWLTVIRSTPSMALILLALIWFESDAVTLFVTFLVVFPLITQNVTEGVRQVDPRLKEMARLYRVRFPTTLYRMYLPAILPYLATAAAAGLGLTWKVMIAAEVLAYPRWGIGARMDTARTYLQTPEVFAWTIVVIAISLFFDRILNALIRKRLLYWE</sequence>